<sequence length="115" mass="12992">MSKSKATAPKEESLIHTSQAVQLVAKRLVAHEQVCLRQFKALEEKIGEQDTTFTESEVETKYDSLVELIRNLNKQLVTLSQRCDVLEKKNDIKPTKKKGTMPLSEVGEPSFSTEE</sequence>
<evidence type="ECO:0000313" key="3">
    <source>
        <dbReference type="EMBL" id="QHT85451.1"/>
    </source>
</evidence>
<dbReference type="EMBL" id="MN740041">
    <property type="protein sequence ID" value="QHT85451.1"/>
    <property type="molecule type" value="Genomic_DNA"/>
</dbReference>
<evidence type="ECO:0000256" key="2">
    <source>
        <dbReference type="SAM" id="MobiDB-lite"/>
    </source>
</evidence>
<organism evidence="3">
    <name type="scientific">viral metagenome</name>
    <dbReference type="NCBI Taxonomy" id="1070528"/>
    <lineage>
        <taxon>unclassified sequences</taxon>
        <taxon>metagenomes</taxon>
        <taxon>organismal metagenomes</taxon>
    </lineage>
</organism>
<keyword evidence="1" id="KW-0175">Coiled coil</keyword>
<accession>A0A6C0HXH1</accession>
<protein>
    <submittedName>
        <fullName evidence="3">Uncharacterized protein</fullName>
    </submittedName>
</protein>
<feature type="coiled-coil region" evidence="1">
    <location>
        <begin position="55"/>
        <end position="89"/>
    </location>
</feature>
<feature type="region of interest" description="Disordered" evidence="2">
    <location>
        <begin position="90"/>
        <end position="115"/>
    </location>
</feature>
<reference evidence="3" key="1">
    <citation type="journal article" date="2020" name="Nature">
        <title>Giant virus diversity and host interactions through global metagenomics.</title>
        <authorList>
            <person name="Schulz F."/>
            <person name="Roux S."/>
            <person name="Paez-Espino D."/>
            <person name="Jungbluth S."/>
            <person name="Walsh D.A."/>
            <person name="Denef V.J."/>
            <person name="McMahon K.D."/>
            <person name="Konstantinidis K.T."/>
            <person name="Eloe-Fadrosh E.A."/>
            <person name="Kyrpides N.C."/>
            <person name="Woyke T."/>
        </authorList>
    </citation>
    <scope>NUCLEOTIDE SEQUENCE</scope>
    <source>
        <strain evidence="3">GVMAG-M-3300023184-17</strain>
    </source>
</reference>
<proteinExistence type="predicted"/>
<dbReference type="AlphaFoldDB" id="A0A6C0HXH1"/>
<name>A0A6C0HXH1_9ZZZZ</name>
<evidence type="ECO:0000256" key="1">
    <source>
        <dbReference type="SAM" id="Coils"/>
    </source>
</evidence>